<dbReference type="AlphaFoldDB" id="A0AAD5U0C6"/>
<dbReference type="PANTHER" id="PTHR14659:SF1">
    <property type="entry name" value="ALPHA- AND GAMMA-ADAPTIN-BINDING PROTEIN P34"/>
    <property type="match status" value="1"/>
</dbReference>
<dbReference type="Gene3D" id="3.40.50.11960">
    <property type="match status" value="1"/>
</dbReference>
<evidence type="ECO:0008006" key="3">
    <source>
        <dbReference type="Google" id="ProtNLM"/>
    </source>
</evidence>
<dbReference type="EMBL" id="JADGJW010000306">
    <property type="protein sequence ID" value="KAJ3220324.1"/>
    <property type="molecule type" value="Genomic_DNA"/>
</dbReference>
<dbReference type="Proteomes" id="UP001211065">
    <property type="component" value="Unassembled WGS sequence"/>
</dbReference>
<dbReference type="InterPro" id="IPR019341">
    <property type="entry name" value="Alpha/Gamma-adaptin-bd_p34"/>
</dbReference>
<reference evidence="1" key="1">
    <citation type="submission" date="2020-05" db="EMBL/GenBank/DDBJ databases">
        <title>Phylogenomic resolution of chytrid fungi.</title>
        <authorList>
            <person name="Stajich J.E."/>
            <person name="Amses K."/>
            <person name="Simmons R."/>
            <person name="Seto K."/>
            <person name="Myers J."/>
            <person name="Bonds A."/>
            <person name="Quandt C.A."/>
            <person name="Barry K."/>
            <person name="Liu P."/>
            <person name="Grigoriev I."/>
            <person name="Longcore J.E."/>
            <person name="James T.Y."/>
        </authorList>
    </citation>
    <scope>NUCLEOTIDE SEQUENCE</scope>
    <source>
        <strain evidence="1">JEL0476</strain>
    </source>
</reference>
<sequence length="293" mass="34514">MSIKNRILYLGTEDSQHHGILESIIPNYAQSNHENKKTHCVPYQIDTKYYQAETVFWIDSISPSLKSDWDEDEEQMDEVCSAIDALILVFNGSNLESFKKLKPYSKLNDKYQPNIAMIIANFYDNSMETVKNNKLESELEIIRHWCIDNSFEFLNMNETLKADEVQDFGDEKFGFERIKECLESNIWEGSKNKDYKKKANKENNENLQVQNAAFLDYFNNQFNKLMMDSNSDNKFSDENLEFRRFENEDEIEDELFLFENIMSEITYAKENAARFTNEDSENLADRLSRLLAE</sequence>
<dbReference type="PANTHER" id="PTHR14659">
    <property type="entry name" value="ALPHA- AND GAMMA-ADAPTIN-BINDING PROTEIN P34"/>
    <property type="match status" value="1"/>
</dbReference>
<proteinExistence type="predicted"/>
<dbReference type="Pfam" id="PF10199">
    <property type="entry name" value="Adaptin_binding"/>
    <property type="match status" value="1"/>
</dbReference>
<protein>
    <recommendedName>
        <fullName evidence="3">Increased recombination centers protein 6</fullName>
    </recommendedName>
</protein>
<organism evidence="1 2">
    <name type="scientific">Clydaea vesicula</name>
    <dbReference type="NCBI Taxonomy" id="447962"/>
    <lineage>
        <taxon>Eukaryota</taxon>
        <taxon>Fungi</taxon>
        <taxon>Fungi incertae sedis</taxon>
        <taxon>Chytridiomycota</taxon>
        <taxon>Chytridiomycota incertae sedis</taxon>
        <taxon>Chytridiomycetes</taxon>
        <taxon>Lobulomycetales</taxon>
        <taxon>Lobulomycetaceae</taxon>
        <taxon>Clydaea</taxon>
    </lineage>
</organism>
<accession>A0AAD5U0C6</accession>
<keyword evidence="2" id="KW-1185">Reference proteome</keyword>
<evidence type="ECO:0000313" key="2">
    <source>
        <dbReference type="Proteomes" id="UP001211065"/>
    </source>
</evidence>
<name>A0AAD5U0C6_9FUNG</name>
<comment type="caution">
    <text evidence="1">The sequence shown here is derived from an EMBL/GenBank/DDBJ whole genome shotgun (WGS) entry which is preliminary data.</text>
</comment>
<gene>
    <name evidence="1" type="ORF">HK099_004378</name>
</gene>
<evidence type="ECO:0000313" key="1">
    <source>
        <dbReference type="EMBL" id="KAJ3220324.1"/>
    </source>
</evidence>